<sequence>TNMTKNTTPKSPAGLFGLAVDPAHDNIGIFEEAITKDVWREKYRSNGEDHPYTSFTRVCTGVYKNDTKEHMHEAFIAMRSGLWMPAGRIHAGAGTKKHVTLMNCYVNGTLDDSMEGIFKGLTHNALTLRMGGGMGTDFTPLRPEFAKLGRLGEGVYSSGPVSFMNVWDASCTTIISAGYRRGAMMGTLADYHPDLPKFLRAKTESGVLTQFNISILVSDAFMDAVRHGEDWDLYFHEPPTNKEPIGTFKDDNDITQYIYERLDARALWDDIVRTTYEFSEPGVIFIDRVNELNNLGYCEDIRCTNPCGEQPLPPHGCCLLGAINLARLVKKPFQDKGRAFGMDVGPLFDFDTLKVVVRIGVRYMD</sequence>
<evidence type="ECO:0000313" key="6">
    <source>
        <dbReference type="EMBL" id="KKK63425.1"/>
    </source>
</evidence>
<evidence type="ECO:0000256" key="1">
    <source>
        <dbReference type="ARBA" id="ARBA00001922"/>
    </source>
</evidence>
<keyword evidence="3" id="KW-0560">Oxidoreductase</keyword>
<reference evidence="6" key="1">
    <citation type="journal article" date="2015" name="Nature">
        <title>Complex archaea that bridge the gap between prokaryotes and eukaryotes.</title>
        <authorList>
            <person name="Spang A."/>
            <person name="Saw J.H."/>
            <person name="Jorgensen S.L."/>
            <person name="Zaremba-Niedzwiedzka K."/>
            <person name="Martijn J."/>
            <person name="Lind A.E."/>
            <person name="van Eijk R."/>
            <person name="Schleper C."/>
            <person name="Guy L."/>
            <person name="Ettema T.J."/>
        </authorList>
    </citation>
    <scope>NUCLEOTIDE SEQUENCE</scope>
</reference>
<dbReference type="SUPFAM" id="SSF51998">
    <property type="entry name" value="PFL-like glycyl radical enzymes"/>
    <property type="match status" value="1"/>
</dbReference>
<evidence type="ECO:0000256" key="4">
    <source>
        <dbReference type="ARBA" id="ARBA00023285"/>
    </source>
</evidence>
<dbReference type="PANTHER" id="PTHR43371:SF1">
    <property type="entry name" value="RIBONUCLEOSIDE-DIPHOSPHATE REDUCTASE"/>
    <property type="match status" value="1"/>
</dbReference>
<dbReference type="InterPro" id="IPR000788">
    <property type="entry name" value="RNR_lg_C"/>
</dbReference>
<organism evidence="6">
    <name type="scientific">marine sediment metagenome</name>
    <dbReference type="NCBI Taxonomy" id="412755"/>
    <lineage>
        <taxon>unclassified sequences</taxon>
        <taxon>metagenomes</taxon>
        <taxon>ecological metagenomes</taxon>
    </lineage>
</organism>
<dbReference type="Gene3D" id="3.20.70.20">
    <property type="match status" value="1"/>
</dbReference>
<dbReference type="PRINTS" id="PR01183">
    <property type="entry name" value="RIBORDTASEM1"/>
</dbReference>
<dbReference type="PANTHER" id="PTHR43371">
    <property type="entry name" value="VITAMIN B12-DEPENDENT RIBONUCLEOTIDE REDUCTASE"/>
    <property type="match status" value="1"/>
</dbReference>
<accession>A0A0F8XQJ9</accession>
<name>A0A0F8XQJ9_9ZZZZ</name>
<proteinExistence type="predicted"/>
<feature type="domain" description="Ribonucleotide reductase large subunit C-terminal" evidence="5">
    <location>
        <begin position="103"/>
        <end position="365"/>
    </location>
</feature>
<comment type="caution">
    <text evidence="6">The sequence shown here is derived from an EMBL/GenBank/DDBJ whole genome shotgun (WGS) entry which is preliminary data.</text>
</comment>
<keyword evidence="2" id="KW-0846">Cobalamin</keyword>
<evidence type="ECO:0000259" key="5">
    <source>
        <dbReference type="Pfam" id="PF02867"/>
    </source>
</evidence>
<gene>
    <name evidence="6" type="ORF">LCGC14_2994400</name>
</gene>
<keyword evidence="4" id="KW-0170">Cobalt</keyword>
<dbReference type="GO" id="GO:0004748">
    <property type="term" value="F:ribonucleoside-diphosphate reductase activity, thioredoxin disulfide as acceptor"/>
    <property type="evidence" value="ECO:0007669"/>
    <property type="project" value="TreeGrafter"/>
</dbReference>
<evidence type="ECO:0000256" key="3">
    <source>
        <dbReference type="ARBA" id="ARBA00023002"/>
    </source>
</evidence>
<dbReference type="InterPro" id="IPR050862">
    <property type="entry name" value="RdRp_reductase_class-2"/>
</dbReference>
<evidence type="ECO:0000256" key="2">
    <source>
        <dbReference type="ARBA" id="ARBA00022628"/>
    </source>
</evidence>
<dbReference type="Pfam" id="PF02867">
    <property type="entry name" value="Ribonuc_red_lgC"/>
    <property type="match status" value="1"/>
</dbReference>
<dbReference type="EMBL" id="LAZR01061519">
    <property type="protein sequence ID" value="KKK63425.1"/>
    <property type="molecule type" value="Genomic_DNA"/>
</dbReference>
<feature type="non-terminal residue" evidence="6">
    <location>
        <position position="365"/>
    </location>
</feature>
<comment type="cofactor">
    <cofactor evidence="1">
        <name>adenosylcob(III)alamin</name>
        <dbReference type="ChEBI" id="CHEBI:18408"/>
    </cofactor>
</comment>
<dbReference type="AlphaFoldDB" id="A0A0F8XQJ9"/>
<dbReference type="GO" id="GO:0031419">
    <property type="term" value="F:cobalamin binding"/>
    <property type="evidence" value="ECO:0007669"/>
    <property type="project" value="UniProtKB-KW"/>
</dbReference>
<feature type="non-terminal residue" evidence="6">
    <location>
        <position position="1"/>
    </location>
</feature>
<protein>
    <recommendedName>
        <fullName evidence="5">Ribonucleotide reductase large subunit C-terminal domain-containing protein</fullName>
    </recommendedName>
</protein>